<comment type="caution">
    <text evidence="2">The sequence shown here is derived from an EMBL/GenBank/DDBJ whole genome shotgun (WGS) entry which is preliminary data.</text>
</comment>
<keyword evidence="3" id="KW-1185">Reference proteome</keyword>
<name>A0ABV9LBM7_9FLAO</name>
<organism evidence="2 3">
    <name type="scientific">Dokdonia genika</name>
    <dbReference type="NCBI Taxonomy" id="308113"/>
    <lineage>
        <taxon>Bacteria</taxon>
        <taxon>Pseudomonadati</taxon>
        <taxon>Bacteroidota</taxon>
        <taxon>Flavobacteriia</taxon>
        <taxon>Flavobacteriales</taxon>
        <taxon>Flavobacteriaceae</taxon>
        <taxon>Dokdonia</taxon>
    </lineage>
</organism>
<dbReference type="RefSeq" id="WP_380034941.1">
    <property type="nucleotide sequence ID" value="NZ_JBHSHB010000024.1"/>
</dbReference>
<protein>
    <submittedName>
        <fullName evidence="2">DUF3127 domain-containing protein</fullName>
    </submittedName>
</protein>
<feature type="compositionally biased region" description="Basic and acidic residues" evidence="1">
    <location>
        <begin position="103"/>
        <end position="112"/>
    </location>
</feature>
<evidence type="ECO:0000313" key="2">
    <source>
        <dbReference type="EMBL" id="MFC4691272.1"/>
    </source>
</evidence>
<dbReference type="InterPro" id="IPR021474">
    <property type="entry name" value="DUF3127"/>
</dbReference>
<accession>A0ABV9LBM7</accession>
<evidence type="ECO:0000256" key="1">
    <source>
        <dbReference type="SAM" id="MobiDB-lite"/>
    </source>
</evidence>
<feature type="region of interest" description="Disordered" evidence="1">
    <location>
        <begin position="92"/>
        <end position="112"/>
    </location>
</feature>
<dbReference type="Proteomes" id="UP001595878">
    <property type="component" value="Unassembled WGS sequence"/>
</dbReference>
<dbReference type="EMBL" id="JBHSHB010000024">
    <property type="protein sequence ID" value="MFC4691272.1"/>
    <property type="molecule type" value="Genomic_DNA"/>
</dbReference>
<proteinExistence type="predicted"/>
<sequence>MEISGKIKKINQTQTVGSNGFQKRELVVVTNEQYPQMLLIEFVQDKCGLLDRYKIEDEVTVSINLRGREWIDPNGQAKYFNTFQGWKIVGKNAIDGPPPPPEFRSKDDGLPF</sequence>
<reference evidence="3" key="1">
    <citation type="journal article" date="2019" name="Int. J. Syst. Evol. Microbiol.">
        <title>The Global Catalogue of Microorganisms (GCM) 10K type strain sequencing project: providing services to taxonomists for standard genome sequencing and annotation.</title>
        <authorList>
            <consortium name="The Broad Institute Genomics Platform"/>
            <consortium name="The Broad Institute Genome Sequencing Center for Infectious Disease"/>
            <person name="Wu L."/>
            <person name="Ma J."/>
        </authorList>
    </citation>
    <scope>NUCLEOTIDE SEQUENCE [LARGE SCALE GENOMIC DNA]</scope>
    <source>
        <strain evidence="3">CGMCC 4.7427</strain>
    </source>
</reference>
<dbReference type="Pfam" id="PF11325">
    <property type="entry name" value="DUF3127"/>
    <property type="match status" value="1"/>
</dbReference>
<gene>
    <name evidence="2" type="ORF">ACFO5T_12610</name>
</gene>
<evidence type="ECO:0000313" key="3">
    <source>
        <dbReference type="Proteomes" id="UP001595878"/>
    </source>
</evidence>